<comment type="caution">
    <text evidence="2">The sequence shown here is derived from an EMBL/GenBank/DDBJ whole genome shotgun (WGS) entry which is preliminary data.</text>
</comment>
<dbReference type="EMBL" id="JBHSCW010000002">
    <property type="protein sequence ID" value="MFC4350668.1"/>
    <property type="molecule type" value="Genomic_DNA"/>
</dbReference>
<accession>A0ABV8UJM2</accession>
<reference evidence="3" key="1">
    <citation type="journal article" date="2019" name="Int. J. Syst. Evol. Microbiol.">
        <title>The Global Catalogue of Microorganisms (GCM) 10K type strain sequencing project: providing services to taxonomists for standard genome sequencing and annotation.</title>
        <authorList>
            <consortium name="The Broad Institute Genomics Platform"/>
            <consortium name="The Broad Institute Genome Sequencing Center for Infectious Disease"/>
            <person name="Wu L."/>
            <person name="Ma J."/>
        </authorList>
    </citation>
    <scope>NUCLEOTIDE SEQUENCE [LARGE SCALE GENOMIC DNA]</scope>
    <source>
        <strain evidence="3">CECT 8472</strain>
    </source>
</reference>
<feature type="compositionally biased region" description="Basic residues" evidence="1">
    <location>
        <begin position="1"/>
        <end position="11"/>
    </location>
</feature>
<feature type="compositionally biased region" description="Low complexity" evidence="1">
    <location>
        <begin position="14"/>
        <end position="25"/>
    </location>
</feature>
<gene>
    <name evidence="2" type="ORF">ACFOW6_03825</name>
</gene>
<dbReference type="RefSeq" id="WP_382421014.1">
    <property type="nucleotide sequence ID" value="NZ_JBHSCW010000002.1"/>
</dbReference>
<feature type="region of interest" description="Disordered" evidence="1">
    <location>
        <begin position="1"/>
        <end position="40"/>
    </location>
</feature>
<sequence>PKSPRGLKARIRISNNGPSQNSSQNRRPRIPSNNNQQCQRAEASLVRMDIRFVKASAADRPTPSLR</sequence>
<protein>
    <submittedName>
        <fullName evidence="2">Uncharacterized protein</fullName>
    </submittedName>
</protein>
<organism evidence="2 3">
    <name type="scientific">Fodinicurvata halophila</name>
    <dbReference type="NCBI Taxonomy" id="1419723"/>
    <lineage>
        <taxon>Bacteria</taxon>
        <taxon>Pseudomonadati</taxon>
        <taxon>Pseudomonadota</taxon>
        <taxon>Alphaproteobacteria</taxon>
        <taxon>Rhodospirillales</taxon>
        <taxon>Rhodovibrionaceae</taxon>
        <taxon>Fodinicurvata</taxon>
    </lineage>
</organism>
<evidence type="ECO:0000313" key="2">
    <source>
        <dbReference type="EMBL" id="MFC4350668.1"/>
    </source>
</evidence>
<dbReference type="Proteomes" id="UP001595799">
    <property type="component" value="Unassembled WGS sequence"/>
</dbReference>
<evidence type="ECO:0000256" key="1">
    <source>
        <dbReference type="SAM" id="MobiDB-lite"/>
    </source>
</evidence>
<name>A0ABV8UJM2_9PROT</name>
<feature type="non-terminal residue" evidence="2">
    <location>
        <position position="1"/>
    </location>
</feature>
<evidence type="ECO:0000313" key="3">
    <source>
        <dbReference type="Proteomes" id="UP001595799"/>
    </source>
</evidence>
<proteinExistence type="predicted"/>
<keyword evidence="3" id="KW-1185">Reference proteome</keyword>